<organism evidence="16">
    <name type="scientific">Porphyridium purpureum</name>
    <name type="common">Red alga</name>
    <name type="synonym">Porphyridium cruentum</name>
    <dbReference type="NCBI Taxonomy" id="35688"/>
    <lineage>
        <taxon>Eukaryota</taxon>
        <taxon>Rhodophyta</taxon>
        <taxon>Bangiophyceae</taxon>
        <taxon>Porphyridiales</taxon>
        <taxon>Porphyridiaceae</taxon>
        <taxon>Porphyridium</taxon>
    </lineage>
</organism>
<comment type="catalytic activity">
    <reaction evidence="12 13">
        <text>ATP + H2O = ADP + phosphate + H(+)</text>
        <dbReference type="Rhea" id="RHEA:13065"/>
        <dbReference type="ChEBI" id="CHEBI:15377"/>
        <dbReference type="ChEBI" id="CHEBI:15378"/>
        <dbReference type="ChEBI" id="CHEBI:30616"/>
        <dbReference type="ChEBI" id="CHEBI:43474"/>
        <dbReference type="ChEBI" id="CHEBI:456216"/>
        <dbReference type="EC" id="5.6.2.3"/>
    </reaction>
</comment>
<dbReference type="Pfam" id="PF03796">
    <property type="entry name" value="DnaB_C"/>
    <property type="match status" value="1"/>
</dbReference>
<dbReference type="PROSITE" id="PS50162">
    <property type="entry name" value="RECA_2"/>
    <property type="match status" value="1"/>
</dbReference>
<dbReference type="Gene3D" id="2.170.16.10">
    <property type="entry name" value="Hedgehog/Intein (Hint) domain"/>
    <property type="match status" value="1"/>
</dbReference>
<dbReference type="EMBL" id="MF401423">
    <property type="protein sequence ID" value="ATJ03013.1"/>
    <property type="molecule type" value="Genomic_DNA"/>
</dbReference>
<dbReference type="GO" id="GO:0003677">
    <property type="term" value="F:DNA binding"/>
    <property type="evidence" value="ECO:0007669"/>
    <property type="project" value="UniProtKB-UniRule"/>
</dbReference>
<keyword evidence="10" id="KW-0413">Isomerase</keyword>
<sequence length="601" mass="69983">MITKYENKFLYNTLIEKTIIGAIIFGNVNLDKVFTQLKPEFFFLESHKVIFEILHGLYKTNQYFEIIDINNALLTYSDIYKDYRFDFEEIRNLSNQTFTTLYLDDYIILLVEKYIRRSILNLAYNLIESAQDDSIDMQQLLENTSTKLTKIIQPSGERNRLKSLDKIFLDISKHLLEHGNLSGLKSGFKDMDSITRGFQKSDLIILAARPSIGKTAFALNVASNVAKSSGEKVLYFSLEMSKEQLFLRLISSATNTSRLRLEDLRISKEQLLKIQEHTKNISSILIDDSALINHDYIANQLQEYQNKKDNIALIIIDYLQLMQDVHPSSKQEIKRAQELSNITRSLKNTARSFNVPIILLSQVGRGVESRVDKRPLLSDLKDSGCVGSNNYCTSDSNLSKLKINKLFFYRYSKILSSLFVNFIKNDHSFIRQTNFFSYGSKPLYQYEFYSHRYLELSANHMIFNTNDWIRTDFIVEINLLFMNKIIVDQNIDLCYGWALNLYHISFLKSKEYNTLDFIGFYKTYDISIELTKNFLVNNVVLHNSIEQDADLVLMLYRESYYNQAVLDIDETELIITKHRNGPLGTIKLSFNPVYMSFSDYK</sequence>
<evidence type="ECO:0000256" key="4">
    <source>
        <dbReference type="ARBA" id="ARBA00022737"/>
    </source>
</evidence>
<evidence type="ECO:0000256" key="12">
    <source>
        <dbReference type="ARBA" id="ARBA00048954"/>
    </source>
</evidence>
<evidence type="ECO:0000313" key="16">
    <source>
        <dbReference type="EMBL" id="ATJ03013.1"/>
    </source>
</evidence>
<evidence type="ECO:0000256" key="6">
    <source>
        <dbReference type="ARBA" id="ARBA00022801"/>
    </source>
</evidence>
<feature type="domain" description="SF4 helicase" evidence="15">
    <location>
        <begin position="544"/>
        <end position="601"/>
    </location>
</feature>
<dbReference type="PANTHER" id="PTHR30153">
    <property type="entry name" value="REPLICATIVE DNA HELICASE DNAB"/>
    <property type="match status" value="1"/>
</dbReference>
<dbReference type="NCBIfam" id="TIGR00665">
    <property type="entry name" value="DnaB"/>
    <property type="match status" value="1"/>
</dbReference>
<keyword evidence="5 13" id="KW-0547">Nucleotide-binding</keyword>
<evidence type="ECO:0000256" key="2">
    <source>
        <dbReference type="ARBA" id="ARBA00022515"/>
    </source>
</evidence>
<keyword evidence="4" id="KW-0677">Repeat</keyword>
<dbReference type="InterPro" id="IPR016136">
    <property type="entry name" value="DNA_helicase_N/primase_C"/>
</dbReference>
<comment type="similarity">
    <text evidence="1 13">Belongs to the helicase family. DnaB subfamily.</text>
</comment>
<dbReference type="InterPro" id="IPR030934">
    <property type="entry name" value="Intein_C"/>
</dbReference>
<keyword evidence="8 13" id="KW-0067">ATP-binding</keyword>
<dbReference type="InterPro" id="IPR027417">
    <property type="entry name" value="P-loop_NTPase"/>
</dbReference>
<name>A0A343KPB5_PORPP</name>
<evidence type="ECO:0000259" key="15">
    <source>
        <dbReference type="PROSITE" id="PS51199"/>
    </source>
</evidence>
<evidence type="ECO:0000256" key="1">
    <source>
        <dbReference type="ARBA" id="ARBA00008428"/>
    </source>
</evidence>
<accession>A0A343KPB5</accession>
<dbReference type="GO" id="GO:0005524">
    <property type="term" value="F:ATP binding"/>
    <property type="evidence" value="ECO:0007669"/>
    <property type="project" value="UniProtKB-UniRule"/>
</dbReference>
<dbReference type="PROSITE" id="PS50818">
    <property type="entry name" value="INTEIN_C_TER"/>
    <property type="match status" value="1"/>
</dbReference>
<dbReference type="InterPro" id="IPR007692">
    <property type="entry name" value="DNA_helicase_DnaB"/>
</dbReference>
<proteinExistence type="inferred from homology"/>
<dbReference type="Gene3D" id="1.10.860.10">
    <property type="entry name" value="DNAb Helicase, Chain A"/>
    <property type="match status" value="1"/>
</dbReference>
<evidence type="ECO:0000259" key="14">
    <source>
        <dbReference type="PROSITE" id="PS50162"/>
    </source>
</evidence>
<evidence type="ECO:0000256" key="11">
    <source>
        <dbReference type="ARBA" id="ARBA00044940"/>
    </source>
</evidence>
<dbReference type="GO" id="GO:0043139">
    <property type="term" value="F:5'-3' DNA helicase activity"/>
    <property type="evidence" value="ECO:0007669"/>
    <property type="project" value="UniProtKB-EC"/>
</dbReference>
<dbReference type="CDD" id="cd00081">
    <property type="entry name" value="Hint"/>
    <property type="match status" value="1"/>
</dbReference>
<comment type="function">
    <text evidence="13">The main replicative DNA helicase, it participates in initiation and elongation during chromosome replication. Travels ahead of the DNA replisome, separating dsDNA into templates for DNA synthesis. A processive ATP-dependent 5'-3' DNA helicase it has DNA-dependent ATPase activity.</text>
</comment>
<dbReference type="GO" id="GO:0006269">
    <property type="term" value="P:DNA replication, synthesis of primer"/>
    <property type="evidence" value="ECO:0007669"/>
    <property type="project" value="UniProtKB-UniRule"/>
</dbReference>
<dbReference type="EC" id="5.6.2.3" evidence="13"/>
<dbReference type="Gene3D" id="3.40.50.300">
    <property type="entry name" value="P-loop containing nucleotide triphosphate hydrolases"/>
    <property type="match status" value="2"/>
</dbReference>
<reference evidence="16" key="1">
    <citation type="journal article" date="2017" name="Mitochondrial DNA Part B Resour">
        <title>Characterization of the complete plastid genome of Porphyridium purpureum strain CCMP1328.</title>
        <authorList>
            <person name="Bi G."/>
        </authorList>
    </citation>
    <scope>NUCLEOTIDE SEQUENCE</scope>
</reference>
<evidence type="ECO:0000256" key="9">
    <source>
        <dbReference type="ARBA" id="ARBA00023125"/>
    </source>
</evidence>
<comment type="function">
    <text evidence="11">The intein is an endonuclease.</text>
</comment>
<keyword evidence="16" id="KW-0934">Plastid</keyword>
<keyword evidence="7 13" id="KW-0347">Helicase</keyword>
<keyword evidence="6 13" id="KW-0378">Hydrolase</keyword>
<dbReference type="InterPro" id="IPR036185">
    <property type="entry name" value="DNA_heli_DnaB-like_N_sf"/>
</dbReference>
<dbReference type="AlphaFoldDB" id="A0A343KPB5"/>
<dbReference type="SUPFAM" id="SSF51294">
    <property type="entry name" value="Hedgehog/intein (Hint) domain"/>
    <property type="match status" value="1"/>
</dbReference>
<feature type="domain" description="SF4 helicase" evidence="15">
    <location>
        <begin position="177"/>
        <end position="384"/>
    </location>
</feature>
<evidence type="ECO:0000256" key="10">
    <source>
        <dbReference type="ARBA" id="ARBA00023235"/>
    </source>
</evidence>
<keyword evidence="9 13" id="KW-0238">DNA-binding</keyword>
<keyword evidence="2 13" id="KW-0639">Primosome</keyword>
<dbReference type="PROSITE" id="PS51199">
    <property type="entry name" value="SF4_HELICASE"/>
    <property type="match status" value="2"/>
</dbReference>
<dbReference type="InterPro" id="IPR020588">
    <property type="entry name" value="RecA_ATP-bd"/>
</dbReference>
<dbReference type="GO" id="GO:0006281">
    <property type="term" value="P:DNA repair"/>
    <property type="evidence" value="ECO:0007669"/>
    <property type="project" value="InterPro"/>
</dbReference>
<dbReference type="GO" id="GO:0140664">
    <property type="term" value="F:ATP-dependent DNA damage sensor activity"/>
    <property type="evidence" value="ECO:0007669"/>
    <property type="project" value="InterPro"/>
</dbReference>
<dbReference type="InterPro" id="IPR036844">
    <property type="entry name" value="Hint_dom_sf"/>
</dbReference>
<dbReference type="SUPFAM" id="SSF52540">
    <property type="entry name" value="P-loop containing nucleoside triphosphate hydrolases"/>
    <property type="match status" value="1"/>
</dbReference>
<gene>
    <name evidence="16" type="primary">dnaB</name>
</gene>
<dbReference type="GO" id="GO:0016887">
    <property type="term" value="F:ATP hydrolysis activity"/>
    <property type="evidence" value="ECO:0007669"/>
    <property type="project" value="RHEA"/>
</dbReference>
<dbReference type="SUPFAM" id="SSF48024">
    <property type="entry name" value="N-terminal domain of DnaB helicase"/>
    <property type="match status" value="1"/>
</dbReference>
<dbReference type="GO" id="GO:0005829">
    <property type="term" value="C:cytosol"/>
    <property type="evidence" value="ECO:0007669"/>
    <property type="project" value="TreeGrafter"/>
</dbReference>
<protein>
    <recommendedName>
        <fullName evidence="13">Replicative DNA helicase</fullName>
        <ecNumber evidence="13">5.6.2.3</ecNumber>
    </recommendedName>
</protein>
<evidence type="ECO:0000256" key="5">
    <source>
        <dbReference type="ARBA" id="ARBA00022741"/>
    </source>
</evidence>
<keyword evidence="3 13" id="KW-0235">DNA replication</keyword>
<evidence type="ECO:0000256" key="13">
    <source>
        <dbReference type="RuleBase" id="RU362085"/>
    </source>
</evidence>
<geneLocation type="plastid" evidence="16"/>
<evidence type="ECO:0000256" key="8">
    <source>
        <dbReference type="ARBA" id="ARBA00022840"/>
    </source>
</evidence>
<dbReference type="Pfam" id="PF00772">
    <property type="entry name" value="DnaB"/>
    <property type="match status" value="1"/>
</dbReference>
<dbReference type="PANTHER" id="PTHR30153:SF2">
    <property type="entry name" value="REPLICATIVE DNA HELICASE"/>
    <property type="match status" value="1"/>
</dbReference>
<evidence type="ECO:0000256" key="7">
    <source>
        <dbReference type="ARBA" id="ARBA00022806"/>
    </source>
</evidence>
<feature type="domain" description="RecA family profile 1" evidence="14">
    <location>
        <begin position="180"/>
        <end position="363"/>
    </location>
</feature>
<dbReference type="InterPro" id="IPR007693">
    <property type="entry name" value="DNA_helicase_DnaB-like_N"/>
</dbReference>
<dbReference type="InterPro" id="IPR007694">
    <property type="entry name" value="DNA_helicase_DnaB-like_C"/>
</dbReference>
<evidence type="ECO:0000256" key="3">
    <source>
        <dbReference type="ARBA" id="ARBA00022705"/>
    </source>
</evidence>